<dbReference type="Proteomes" id="UP000199648">
    <property type="component" value="Unassembled WGS sequence"/>
</dbReference>
<reference evidence="2 3" key="1">
    <citation type="submission" date="2016-10" db="EMBL/GenBank/DDBJ databases">
        <authorList>
            <person name="de Groot N.N."/>
        </authorList>
    </citation>
    <scope>NUCLEOTIDE SEQUENCE [LARGE SCALE GENOMIC DNA]</scope>
    <source>
        <strain evidence="2 3">HLD2</strain>
    </source>
</reference>
<dbReference type="InterPro" id="IPR001584">
    <property type="entry name" value="Integrase_cat-core"/>
</dbReference>
<gene>
    <name evidence="2" type="ORF">SAMN03097708_03022</name>
</gene>
<dbReference type="SUPFAM" id="SSF53098">
    <property type="entry name" value="Ribonuclease H-like"/>
    <property type="match status" value="1"/>
</dbReference>
<keyword evidence="3" id="KW-1185">Reference proteome</keyword>
<dbReference type="AlphaFoldDB" id="A0A1G5QZ17"/>
<proteinExistence type="predicted"/>
<feature type="domain" description="Integrase catalytic" evidence="1">
    <location>
        <begin position="117"/>
        <end position="230"/>
    </location>
</feature>
<dbReference type="PROSITE" id="PS50994">
    <property type="entry name" value="INTEGRASE"/>
    <property type="match status" value="1"/>
</dbReference>
<dbReference type="Gene3D" id="3.30.420.10">
    <property type="entry name" value="Ribonuclease H-like superfamily/Ribonuclease H"/>
    <property type="match status" value="1"/>
</dbReference>
<evidence type="ECO:0000259" key="1">
    <source>
        <dbReference type="PROSITE" id="PS50994"/>
    </source>
</evidence>
<dbReference type="PANTHER" id="PTHR47515">
    <property type="entry name" value="LOW CALCIUM RESPONSE LOCUS PROTEIN T"/>
    <property type="match status" value="1"/>
</dbReference>
<dbReference type="GO" id="GO:0015074">
    <property type="term" value="P:DNA integration"/>
    <property type="evidence" value="ECO:0007669"/>
    <property type="project" value="InterPro"/>
</dbReference>
<dbReference type="PANTHER" id="PTHR47515:SF2">
    <property type="entry name" value="INTEGRASE CORE DOMAIN PROTEIN"/>
    <property type="match status" value="1"/>
</dbReference>
<evidence type="ECO:0000313" key="2">
    <source>
        <dbReference type="EMBL" id="SCZ66810.1"/>
    </source>
</evidence>
<dbReference type="InterPro" id="IPR036397">
    <property type="entry name" value="RNaseH_sf"/>
</dbReference>
<evidence type="ECO:0000313" key="3">
    <source>
        <dbReference type="Proteomes" id="UP000199648"/>
    </source>
</evidence>
<dbReference type="GO" id="GO:0003676">
    <property type="term" value="F:nucleic acid binding"/>
    <property type="evidence" value="ECO:0007669"/>
    <property type="project" value="InterPro"/>
</dbReference>
<dbReference type="EMBL" id="FMWD01000012">
    <property type="protein sequence ID" value="SCZ66810.1"/>
    <property type="molecule type" value="Genomic_DNA"/>
</dbReference>
<organism evidence="2 3">
    <name type="scientific">Thiohalomonas denitrificans</name>
    <dbReference type="NCBI Taxonomy" id="415747"/>
    <lineage>
        <taxon>Bacteria</taxon>
        <taxon>Pseudomonadati</taxon>
        <taxon>Pseudomonadota</taxon>
        <taxon>Gammaproteobacteria</taxon>
        <taxon>Thiohalomonadales</taxon>
        <taxon>Thiohalomonadaceae</taxon>
        <taxon>Thiohalomonas</taxon>
    </lineage>
</organism>
<accession>A0A1G5QZ17</accession>
<sequence length="230" mass="27142">MKKALGPSERREAVEFLVEEHHLPVSRSCHSVGLSRAAYCRKPMAPQKRDAPVIDALNSLVEERPTRGFWKCFKLLRRQGDRWNHKRVYRVYCARKLNKKRRAKRRLPPRERQRLSVPEQPNQVWSADFMSDALYCGRRFRTFNIIDDFNREAVHIEIDTSLNSARLIRVFEQVKTERGLPEVLRVDNGPEFLGKVFTEWAETNDMTIRYIQPGKPNQKRLHRAIQPNLP</sequence>
<protein>
    <submittedName>
        <fullName evidence="2">Integrase core domain-containing protein</fullName>
    </submittedName>
</protein>
<name>A0A1G5QZ17_9GAMM</name>
<dbReference type="Pfam" id="PF00665">
    <property type="entry name" value="rve"/>
    <property type="match status" value="1"/>
</dbReference>
<dbReference type="InterPro" id="IPR012337">
    <property type="entry name" value="RNaseH-like_sf"/>
</dbReference>